<dbReference type="Pfam" id="PF05679">
    <property type="entry name" value="CHGN"/>
    <property type="match status" value="1"/>
</dbReference>
<proteinExistence type="evidence at transcript level"/>
<keyword evidence="3 10" id="KW-0808">Transferase</keyword>
<name>A0A6A7G7Z9_9CRUS</name>
<keyword evidence="8 10" id="KW-0472">Membrane</keyword>
<reference evidence="11" key="1">
    <citation type="submission" date="2017-11" db="EMBL/GenBank/DDBJ databases">
        <title>The sensing device of the deep-sea amphipod.</title>
        <authorList>
            <person name="Kobayashi H."/>
            <person name="Nagahama T."/>
            <person name="Arai W."/>
            <person name="Sasagawa Y."/>
            <person name="Umeda M."/>
            <person name="Hayashi T."/>
            <person name="Nikaido I."/>
            <person name="Watanabe H."/>
            <person name="Oguri K."/>
            <person name="Kitazato H."/>
            <person name="Fujioka K."/>
            <person name="Kido Y."/>
            <person name="Takami H."/>
        </authorList>
    </citation>
    <scope>NUCLEOTIDE SEQUENCE</scope>
    <source>
        <tissue evidence="11">Whole body</tissue>
    </source>
</reference>
<organism evidence="11">
    <name type="scientific">Hirondellea gigas</name>
    <dbReference type="NCBI Taxonomy" id="1518452"/>
    <lineage>
        <taxon>Eukaryota</taxon>
        <taxon>Metazoa</taxon>
        <taxon>Ecdysozoa</taxon>
        <taxon>Arthropoda</taxon>
        <taxon>Crustacea</taxon>
        <taxon>Multicrustacea</taxon>
        <taxon>Malacostraca</taxon>
        <taxon>Eumalacostraca</taxon>
        <taxon>Peracarida</taxon>
        <taxon>Amphipoda</taxon>
        <taxon>Amphilochidea</taxon>
        <taxon>Lysianassida</taxon>
        <taxon>Lysianassidira</taxon>
        <taxon>Lysianassoidea</taxon>
        <taxon>Lysianassidae</taxon>
        <taxon>Hirondellea</taxon>
    </lineage>
</organism>
<dbReference type="PANTHER" id="PTHR12369">
    <property type="entry name" value="CHONDROITIN SYNTHASE"/>
    <property type="match status" value="1"/>
</dbReference>
<evidence type="ECO:0000256" key="2">
    <source>
        <dbReference type="ARBA" id="ARBA00009239"/>
    </source>
</evidence>
<keyword evidence="9" id="KW-0325">Glycoprotein</keyword>
<evidence type="ECO:0000256" key="7">
    <source>
        <dbReference type="ARBA" id="ARBA00023034"/>
    </source>
</evidence>
<dbReference type="EMBL" id="IACT01008215">
    <property type="protein sequence ID" value="LAC27327.1"/>
    <property type="molecule type" value="mRNA"/>
</dbReference>
<dbReference type="AlphaFoldDB" id="A0A6A7G7Z9"/>
<dbReference type="SUPFAM" id="SSF53448">
    <property type="entry name" value="Nucleotide-diphospho-sugar transferases"/>
    <property type="match status" value="1"/>
</dbReference>
<evidence type="ECO:0000256" key="6">
    <source>
        <dbReference type="ARBA" id="ARBA00022989"/>
    </source>
</evidence>
<keyword evidence="5 10" id="KW-0735">Signal-anchor</keyword>
<protein>
    <recommendedName>
        <fullName evidence="10">Hexosyltransferase</fullName>
        <ecNumber evidence="10">2.4.1.-</ecNumber>
    </recommendedName>
</protein>
<evidence type="ECO:0000256" key="3">
    <source>
        <dbReference type="ARBA" id="ARBA00022679"/>
    </source>
</evidence>
<keyword evidence="4 10" id="KW-0812">Transmembrane</keyword>
<evidence type="ECO:0000256" key="4">
    <source>
        <dbReference type="ARBA" id="ARBA00022692"/>
    </source>
</evidence>
<evidence type="ECO:0000256" key="8">
    <source>
        <dbReference type="ARBA" id="ARBA00023136"/>
    </source>
</evidence>
<sequence length="860" mass="96227">MAIVNPYKLSSSDLELEYCRTSSRLCPPMAAAPAVVLLSNASNTNARLSAWRKLATFCGGIFFGLFMAILIRKCILGSFHLCLSIDRPKLINQNEKPFDIIGGDPNKYPHNSDKNLLFVGVMTAQQFLDTRAVAVYETWAQQIPGKIAFFTSENSVSNSKIPIIRLKGVDDSYPPQKKSFMMLKYMHDHFLNNFEFFMRADDDLYSRPDKLERFLRSVNSSQLQFIGQTGRGNNAEFGLLSLLDYENFCMGGPGVILSRPTLARVAPHVKDCLHNMHTTHEDVELGRCVQKYAGVSCTWSYEMRHILYHNSSGSEAFTGVLKQPELHHAITLHPVKNYMHLYRLHHYLQEVKVSSVETEVVQLLRELGTLHRHRSQLPLPALDNARNGVFLSHLGAPATLQVGRGTREDTVQPYSLVSKLQFSLDSSNPRHRPTSAINETITDVIAHTMETINELAKERGRDIEYRNLLYGYVRGSAGVAVQLLLDMLLLYRRYRGNKITLPVRRHGYLQVPFGPLYVRELPSLQHSITSAENPQGYATRLGSSAAAAAGGSVPDMQTVHFILPLAGRHSTFLRFTKNYERVVLQKQEAATLTVVYYSSSSSEANVNGRLWEGFASAADTDDLHLFLNVIKMLTLKYPAAVLTLVKGKGQFSRASALQFGAEQGFLSSSDILFCVDVDMAFTDALLHRIRLHTRRGKQVYFPIVFSEFDPSVVGPPPRDQFGHTAITEESGYFRNFGFGIVSVYKSDLFAVGGFNTSIVGWGGEDVDLYNKFVASKSVRVFRSTEPALVHVYHRAACQYSHLQQSHAGSQQDETQYSMCAGTVYSTHASCRTLARRVLANPDILHFAALRNSKTNTHGQT</sequence>
<keyword evidence="6 10" id="KW-1133">Transmembrane helix</keyword>
<dbReference type="InterPro" id="IPR008428">
    <property type="entry name" value="Chond_GalNAc"/>
</dbReference>
<evidence type="ECO:0000256" key="9">
    <source>
        <dbReference type="ARBA" id="ARBA00023180"/>
    </source>
</evidence>
<comment type="similarity">
    <text evidence="2 10">Belongs to the chondroitin N-acetylgalactosaminyltransferase family.</text>
</comment>
<dbReference type="PANTHER" id="PTHR12369:SF11">
    <property type="entry name" value="HEXOSYLTRANSFERASE"/>
    <property type="match status" value="1"/>
</dbReference>
<dbReference type="InterPro" id="IPR051227">
    <property type="entry name" value="CS_glycosyltransferase"/>
</dbReference>
<feature type="transmembrane region" description="Helical" evidence="10">
    <location>
        <begin position="54"/>
        <end position="71"/>
    </location>
</feature>
<dbReference type="EC" id="2.4.1.-" evidence="10"/>
<accession>A0A6A7G7Z9</accession>
<dbReference type="InterPro" id="IPR029044">
    <property type="entry name" value="Nucleotide-diphossugar_trans"/>
</dbReference>
<dbReference type="GO" id="GO:0047238">
    <property type="term" value="F:glucuronosyl-N-acetylgalactosaminyl-proteoglycan 4-beta-N-acetylgalactosaminyltransferase activity"/>
    <property type="evidence" value="ECO:0007669"/>
    <property type="project" value="TreeGrafter"/>
</dbReference>
<dbReference type="GO" id="GO:0032580">
    <property type="term" value="C:Golgi cisterna membrane"/>
    <property type="evidence" value="ECO:0007669"/>
    <property type="project" value="UniProtKB-SubCell"/>
</dbReference>
<evidence type="ECO:0000256" key="1">
    <source>
        <dbReference type="ARBA" id="ARBA00004447"/>
    </source>
</evidence>
<dbReference type="FunFam" id="3.90.550.50:FF:000004">
    <property type="entry name" value="Hexosyltransferase"/>
    <property type="match status" value="1"/>
</dbReference>
<keyword evidence="7 10" id="KW-0333">Golgi apparatus</keyword>
<evidence type="ECO:0000256" key="10">
    <source>
        <dbReference type="RuleBase" id="RU364016"/>
    </source>
</evidence>
<dbReference type="Gene3D" id="3.90.550.10">
    <property type="entry name" value="Spore Coat Polysaccharide Biosynthesis Protein SpsA, Chain A"/>
    <property type="match status" value="1"/>
</dbReference>
<comment type="subcellular location">
    <subcellularLocation>
        <location evidence="1 10">Golgi apparatus</location>
        <location evidence="1 10">Golgi stack membrane</location>
        <topology evidence="1 10">Single-pass type II membrane protein</topology>
    </subcellularLocation>
</comment>
<evidence type="ECO:0000256" key="5">
    <source>
        <dbReference type="ARBA" id="ARBA00022968"/>
    </source>
</evidence>
<dbReference type="Gene3D" id="3.90.550.50">
    <property type="match status" value="1"/>
</dbReference>
<evidence type="ECO:0000313" key="11">
    <source>
        <dbReference type="EMBL" id="LAC27327.1"/>
    </source>
</evidence>